<organism evidence="1 2">
    <name type="scientific">Cichorium intybus</name>
    <name type="common">Chicory</name>
    <dbReference type="NCBI Taxonomy" id="13427"/>
    <lineage>
        <taxon>Eukaryota</taxon>
        <taxon>Viridiplantae</taxon>
        <taxon>Streptophyta</taxon>
        <taxon>Embryophyta</taxon>
        <taxon>Tracheophyta</taxon>
        <taxon>Spermatophyta</taxon>
        <taxon>Magnoliopsida</taxon>
        <taxon>eudicotyledons</taxon>
        <taxon>Gunneridae</taxon>
        <taxon>Pentapetalae</taxon>
        <taxon>asterids</taxon>
        <taxon>campanulids</taxon>
        <taxon>Asterales</taxon>
        <taxon>Asteraceae</taxon>
        <taxon>Cichorioideae</taxon>
        <taxon>Cichorieae</taxon>
        <taxon>Cichoriinae</taxon>
        <taxon>Cichorium</taxon>
    </lineage>
</organism>
<evidence type="ECO:0000313" key="1">
    <source>
        <dbReference type="EMBL" id="KAI3739794.1"/>
    </source>
</evidence>
<dbReference type="EMBL" id="CM042013">
    <property type="protein sequence ID" value="KAI3739794.1"/>
    <property type="molecule type" value="Genomic_DNA"/>
</dbReference>
<reference evidence="1 2" key="2">
    <citation type="journal article" date="2022" name="Mol. Ecol. Resour.">
        <title>The genomes of chicory, endive, great burdock and yacon provide insights into Asteraceae paleo-polyploidization history and plant inulin production.</title>
        <authorList>
            <person name="Fan W."/>
            <person name="Wang S."/>
            <person name="Wang H."/>
            <person name="Wang A."/>
            <person name="Jiang F."/>
            <person name="Liu H."/>
            <person name="Zhao H."/>
            <person name="Xu D."/>
            <person name="Zhang Y."/>
        </authorList>
    </citation>
    <scope>NUCLEOTIDE SEQUENCE [LARGE SCALE GENOMIC DNA]</scope>
    <source>
        <strain evidence="2">cv. Punajuju</strain>
        <tissue evidence="1">Leaves</tissue>
    </source>
</reference>
<protein>
    <submittedName>
        <fullName evidence="1">Uncharacterized protein</fullName>
    </submittedName>
</protein>
<comment type="caution">
    <text evidence="1">The sequence shown here is derived from an EMBL/GenBank/DDBJ whole genome shotgun (WGS) entry which is preliminary data.</text>
</comment>
<name>A0ACB9CZP0_CICIN</name>
<gene>
    <name evidence="1" type="ORF">L2E82_30206</name>
</gene>
<sequence>MTGWKPTSGGFGFVRFIRVDSIQELVRSLNGAQCGNSRLKDNLAKYEQKKEPPPASHYSNRTLEPPSTMEYGCGRRKSYADVVDNRNRVATAPPNPAPPPPPTPTPSSSRRKPSIELRYIGGLNTLLEFEDEEEMNSFLVNCEHIWKPWFKSLIPWKQDMQFNKRITSILLYGVPLHAWCEETFLNIAKTWGTVLILENCEIDNQNLAFGRVGILTNHPGIISSSVTIRVDGIAYQINILEDDWAKDWGTDEMNSDDDFVDSELPDLSPEHSPVLPGSPQAPKVRGSVGDD</sequence>
<proteinExistence type="predicted"/>
<keyword evidence="2" id="KW-1185">Reference proteome</keyword>
<evidence type="ECO:0000313" key="2">
    <source>
        <dbReference type="Proteomes" id="UP001055811"/>
    </source>
</evidence>
<dbReference type="Proteomes" id="UP001055811">
    <property type="component" value="Linkage Group LG05"/>
</dbReference>
<reference evidence="2" key="1">
    <citation type="journal article" date="2022" name="Mol. Ecol. Resour.">
        <title>The genomes of chicory, endive, great burdock and yacon provide insights into Asteraceae palaeo-polyploidization history and plant inulin production.</title>
        <authorList>
            <person name="Fan W."/>
            <person name="Wang S."/>
            <person name="Wang H."/>
            <person name="Wang A."/>
            <person name="Jiang F."/>
            <person name="Liu H."/>
            <person name="Zhao H."/>
            <person name="Xu D."/>
            <person name="Zhang Y."/>
        </authorList>
    </citation>
    <scope>NUCLEOTIDE SEQUENCE [LARGE SCALE GENOMIC DNA]</scope>
    <source>
        <strain evidence="2">cv. Punajuju</strain>
    </source>
</reference>
<accession>A0ACB9CZP0</accession>